<dbReference type="Proteomes" id="UP000422764">
    <property type="component" value="Chromosome"/>
</dbReference>
<dbReference type="AlphaFoldDB" id="A0A6I6EZL5"/>
<dbReference type="InterPro" id="IPR018680">
    <property type="entry name" value="DUF2164"/>
</dbReference>
<accession>A0A6I6EZL5</accession>
<dbReference type="Pfam" id="PF09932">
    <property type="entry name" value="DUF2164"/>
    <property type="match status" value="1"/>
</dbReference>
<reference evidence="1 2" key="1">
    <citation type="submission" date="2019-12" db="EMBL/GenBank/DDBJ databases">
        <title>Genome sequenceing of Clostridium bovifaecis.</title>
        <authorList>
            <person name="Yao Y."/>
        </authorList>
    </citation>
    <scope>NUCLEOTIDE SEQUENCE [LARGE SCALE GENOMIC DNA]</scope>
    <source>
        <strain evidence="1 2">BXX</strain>
    </source>
</reference>
<gene>
    <name evidence="1" type="ORF">GOM49_01690</name>
</gene>
<evidence type="ECO:0000313" key="1">
    <source>
        <dbReference type="EMBL" id="QGU94017.1"/>
    </source>
</evidence>
<evidence type="ECO:0000313" key="2">
    <source>
        <dbReference type="Proteomes" id="UP000422764"/>
    </source>
</evidence>
<keyword evidence="2" id="KW-1185">Reference proteome</keyword>
<proteinExistence type="predicted"/>
<dbReference type="EMBL" id="CP046522">
    <property type="protein sequence ID" value="QGU94017.1"/>
    <property type="molecule type" value="Genomic_DNA"/>
</dbReference>
<organism evidence="1 2">
    <name type="scientific">Clostridium bovifaecis</name>
    <dbReference type="NCBI Taxonomy" id="2184719"/>
    <lineage>
        <taxon>Bacteria</taxon>
        <taxon>Bacillati</taxon>
        <taxon>Bacillota</taxon>
        <taxon>Clostridia</taxon>
        <taxon>Eubacteriales</taxon>
        <taxon>Clostridiaceae</taxon>
        <taxon>Clostridium</taxon>
    </lineage>
</organism>
<protein>
    <submittedName>
        <fullName evidence="1">DUF2164 family protein</fullName>
    </submittedName>
</protein>
<sequence length="61" mass="7322">MIEIIKSYFYEERDENLGDLGATLILDFILEKLAMEFYNKGIYDAYQYMNDRLDDMLGLQR</sequence>
<name>A0A6I6EZL5_9CLOT</name>